<comment type="similarity">
    <text evidence="1">Belongs to the bacterial solute-binding protein ModA family.</text>
</comment>
<name>A0A2T4R7N8_STAHY</name>
<dbReference type="InterPro" id="IPR050682">
    <property type="entry name" value="ModA/WtpA"/>
</dbReference>
<evidence type="ECO:0000256" key="6">
    <source>
        <dbReference type="SAM" id="SignalP"/>
    </source>
</evidence>
<dbReference type="GO" id="GO:0015689">
    <property type="term" value="P:molybdate ion transport"/>
    <property type="evidence" value="ECO:0007669"/>
    <property type="project" value="InterPro"/>
</dbReference>
<dbReference type="PANTHER" id="PTHR30632">
    <property type="entry name" value="MOLYBDATE-BINDING PERIPLASMIC PROTEIN"/>
    <property type="match status" value="1"/>
</dbReference>
<comment type="caution">
    <text evidence="7">The sequence shown here is derived from an EMBL/GenBank/DDBJ whole genome shotgun (WGS) entry which is preliminary data.</text>
</comment>
<keyword evidence="2 5" id="KW-0500">Molybdenum</keyword>
<feature type="binding site" evidence="5">
    <location>
        <position position="190"/>
    </location>
    <ligand>
        <name>molybdate</name>
        <dbReference type="ChEBI" id="CHEBI:36264"/>
    </ligand>
</feature>
<feature type="binding site" evidence="5">
    <location>
        <position position="69"/>
    </location>
    <ligand>
        <name>molybdate</name>
        <dbReference type="ChEBI" id="CHEBI:36264"/>
    </ligand>
</feature>
<feature type="binding site" evidence="5">
    <location>
        <position position="172"/>
    </location>
    <ligand>
        <name>molybdate</name>
        <dbReference type="ChEBI" id="CHEBI:36264"/>
    </ligand>
</feature>
<feature type="signal peptide" evidence="6">
    <location>
        <begin position="1"/>
        <end position="24"/>
    </location>
</feature>
<feature type="binding site" evidence="5">
    <location>
        <position position="145"/>
    </location>
    <ligand>
        <name>molybdate</name>
        <dbReference type="ChEBI" id="CHEBI:36264"/>
    </ligand>
</feature>
<keyword evidence="4 6" id="KW-0732">Signal</keyword>
<dbReference type="SUPFAM" id="SSF53850">
    <property type="entry name" value="Periplasmic binding protein-like II"/>
    <property type="match status" value="1"/>
</dbReference>
<evidence type="ECO:0000256" key="2">
    <source>
        <dbReference type="ARBA" id="ARBA00022505"/>
    </source>
</evidence>
<sequence length="252" mass="28139">MKRIVFLGLTIIGLLCLVAGCGNKAQQNDENNHLTISAAASLTDVTKELEKAFKKEHPNAVIEFNYGGSGALRQQIEKGAPVDVFMSANTKDVKTLKTKGKVKDSYAYAHNKLILIKQRGVSSQSLDQLQQNTHVALGEVASVPAGKYAKMYLESQGLWKKIEPHVVYTKDVREVLNYVDKGNAQYGFVYQTDLYAGNTQDTNVEKVKDAQLKQPITYEMGRISDDTLSKAWVTFMKSKQAQSILKQYHFEQ</sequence>
<accession>A0A2T4R7N8</accession>
<dbReference type="STRING" id="1284.SHYC_03015"/>
<evidence type="ECO:0000256" key="1">
    <source>
        <dbReference type="ARBA" id="ARBA00009175"/>
    </source>
</evidence>
<dbReference type="Pfam" id="PF13531">
    <property type="entry name" value="SBP_bac_11"/>
    <property type="match status" value="1"/>
</dbReference>
<dbReference type="Proteomes" id="UP000285625">
    <property type="component" value="Unassembled WGS sequence"/>
</dbReference>
<protein>
    <submittedName>
        <fullName evidence="7">Molybdate ABC transporter substrate-binding protein</fullName>
    </submittedName>
</protein>
<proteinExistence type="inferred from homology"/>
<keyword evidence="3 5" id="KW-0479">Metal-binding</keyword>
<dbReference type="RefSeq" id="WP_107632867.1">
    <property type="nucleotide sequence ID" value="NZ_CP118163.1"/>
</dbReference>
<evidence type="ECO:0000256" key="4">
    <source>
        <dbReference type="ARBA" id="ARBA00022729"/>
    </source>
</evidence>
<dbReference type="Gene3D" id="3.40.190.10">
    <property type="entry name" value="Periplasmic binding protein-like II"/>
    <property type="match status" value="2"/>
</dbReference>
<dbReference type="PANTHER" id="PTHR30632:SF0">
    <property type="entry name" value="SULFATE-BINDING PROTEIN"/>
    <property type="match status" value="1"/>
</dbReference>
<feature type="chain" id="PRO_5039017128" evidence="6">
    <location>
        <begin position="25"/>
        <end position="252"/>
    </location>
</feature>
<dbReference type="EMBL" id="QXVO01000027">
    <property type="protein sequence ID" value="RIO44716.1"/>
    <property type="molecule type" value="Genomic_DNA"/>
</dbReference>
<dbReference type="GO" id="GO:1901359">
    <property type="term" value="F:tungstate binding"/>
    <property type="evidence" value="ECO:0007669"/>
    <property type="project" value="UniProtKB-ARBA"/>
</dbReference>
<dbReference type="GO" id="GO:0030973">
    <property type="term" value="F:molybdate ion binding"/>
    <property type="evidence" value="ECO:0007669"/>
    <property type="project" value="UniProtKB-ARBA"/>
</dbReference>
<dbReference type="FunFam" id="3.40.190.10:FF:000035">
    <property type="entry name" value="Molybdate ABC transporter substrate-binding protein"/>
    <property type="match status" value="1"/>
</dbReference>
<dbReference type="PIRSF" id="PIRSF004846">
    <property type="entry name" value="ModA"/>
    <property type="match status" value="1"/>
</dbReference>
<evidence type="ECO:0000313" key="8">
    <source>
        <dbReference type="Proteomes" id="UP000285625"/>
    </source>
</evidence>
<reference evidence="7 8" key="1">
    <citation type="journal article" date="2016" name="Front. Microbiol.">
        <title>Comprehensive Phylogenetic Analysis of Bovine Non-aureus Staphylococci Species Based on Whole-Genome Sequencing.</title>
        <authorList>
            <person name="Naushad S."/>
            <person name="Barkema H.W."/>
            <person name="Luby C."/>
            <person name="Condas L.A."/>
            <person name="Nobrega D.B."/>
            <person name="Carson D.A."/>
            <person name="De Buck J."/>
        </authorList>
    </citation>
    <scope>NUCLEOTIDE SEQUENCE [LARGE SCALE GENOMIC DNA]</scope>
    <source>
        <strain evidence="7 8">SNUC 5959</strain>
    </source>
</reference>
<evidence type="ECO:0000256" key="5">
    <source>
        <dbReference type="PIRSR" id="PIRSR004846-1"/>
    </source>
</evidence>
<dbReference type="PROSITE" id="PS51257">
    <property type="entry name" value="PROKAR_LIPOPROTEIN"/>
    <property type="match status" value="1"/>
</dbReference>
<evidence type="ECO:0000256" key="3">
    <source>
        <dbReference type="ARBA" id="ARBA00022723"/>
    </source>
</evidence>
<dbReference type="InterPro" id="IPR005950">
    <property type="entry name" value="ModA"/>
</dbReference>
<feature type="binding site" evidence="5">
    <location>
        <position position="41"/>
    </location>
    <ligand>
        <name>molybdate</name>
        <dbReference type="ChEBI" id="CHEBI:36264"/>
    </ligand>
</feature>
<evidence type="ECO:0000313" key="7">
    <source>
        <dbReference type="EMBL" id="RIO44716.1"/>
    </source>
</evidence>
<dbReference type="GO" id="GO:0046872">
    <property type="term" value="F:metal ion binding"/>
    <property type="evidence" value="ECO:0007669"/>
    <property type="project" value="UniProtKB-KW"/>
</dbReference>
<dbReference type="AlphaFoldDB" id="A0A2T4R7N8"/>
<organism evidence="7 8">
    <name type="scientific">Staphylococcus hyicus</name>
    <dbReference type="NCBI Taxonomy" id="1284"/>
    <lineage>
        <taxon>Bacteria</taxon>
        <taxon>Bacillati</taxon>
        <taxon>Bacillota</taxon>
        <taxon>Bacilli</taxon>
        <taxon>Bacillales</taxon>
        <taxon>Staphylococcaceae</taxon>
        <taxon>Staphylococcus</taxon>
    </lineage>
</organism>
<gene>
    <name evidence="7" type="primary">modA</name>
    <name evidence="7" type="ORF">BUZ57_08855</name>
</gene>
<dbReference type="NCBIfam" id="TIGR01256">
    <property type="entry name" value="modA"/>
    <property type="match status" value="1"/>
</dbReference>